<dbReference type="EMBL" id="JACGCM010002657">
    <property type="protein sequence ID" value="KAF6137443.1"/>
    <property type="molecule type" value="Genomic_DNA"/>
</dbReference>
<dbReference type="AlphaFoldDB" id="A0A7J7L4D0"/>
<proteinExistence type="predicted"/>
<protein>
    <submittedName>
        <fullName evidence="1">Uncharacterized protein</fullName>
    </submittedName>
</protein>
<evidence type="ECO:0000313" key="2">
    <source>
        <dbReference type="Proteomes" id="UP000541444"/>
    </source>
</evidence>
<keyword evidence="2" id="KW-1185">Reference proteome</keyword>
<evidence type="ECO:0000313" key="1">
    <source>
        <dbReference type="EMBL" id="KAF6137443.1"/>
    </source>
</evidence>
<dbReference type="Proteomes" id="UP000541444">
    <property type="component" value="Unassembled WGS sequence"/>
</dbReference>
<comment type="caution">
    <text evidence="1">The sequence shown here is derived from an EMBL/GenBank/DDBJ whole genome shotgun (WGS) entry which is preliminary data.</text>
</comment>
<sequence length="217" mass="24490">MACAGCYTKSSITVHELQGIDNGLKKTIEGIIEGSSSCNKANKNGRGYAKPWSEWDNRKIKIQEWNEDCQPLGPNEPKLMSHLGNLARNGAIFPLTMLSWMVASNTSLDGVWKSVKAMAQKNSDNQANLTCHPRTGRKTFARVKAKRMEDNETIDDLSIYRATRYIGKDLYNTEDGSAEREETIRRRLLELPEEKRETNIKARDKIFKDVIGEDGHG</sequence>
<dbReference type="OrthoDB" id="1696432at2759"/>
<accession>A0A7J7L4D0</accession>
<organism evidence="1 2">
    <name type="scientific">Kingdonia uniflora</name>
    <dbReference type="NCBI Taxonomy" id="39325"/>
    <lineage>
        <taxon>Eukaryota</taxon>
        <taxon>Viridiplantae</taxon>
        <taxon>Streptophyta</taxon>
        <taxon>Embryophyta</taxon>
        <taxon>Tracheophyta</taxon>
        <taxon>Spermatophyta</taxon>
        <taxon>Magnoliopsida</taxon>
        <taxon>Ranunculales</taxon>
        <taxon>Circaeasteraceae</taxon>
        <taxon>Kingdonia</taxon>
    </lineage>
</organism>
<reference evidence="1 2" key="1">
    <citation type="journal article" date="2020" name="IScience">
        <title>Genome Sequencing of the Endangered Kingdonia uniflora (Circaeasteraceae, Ranunculales) Reveals Potential Mechanisms of Evolutionary Specialization.</title>
        <authorList>
            <person name="Sun Y."/>
            <person name="Deng T."/>
            <person name="Zhang A."/>
            <person name="Moore M.J."/>
            <person name="Landis J.B."/>
            <person name="Lin N."/>
            <person name="Zhang H."/>
            <person name="Zhang X."/>
            <person name="Huang J."/>
            <person name="Zhang X."/>
            <person name="Sun H."/>
            <person name="Wang H."/>
        </authorList>
    </citation>
    <scope>NUCLEOTIDE SEQUENCE [LARGE SCALE GENOMIC DNA]</scope>
    <source>
        <strain evidence="1">TB1705</strain>
        <tissue evidence="1">Leaf</tissue>
    </source>
</reference>
<gene>
    <name evidence="1" type="ORF">GIB67_009919</name>
</gene>
<name>A0A7J7L4D0_9MAGN</name>